<comment type="caution">
    <text evidence="3">The sequence shown here is derived from an EMBL/GenBank/DDBJ whole genome shotgun (WGS) entry which is preliminary data.</text>
</comment>
<keyword evidence="4" id="KW-1185">Reference proteome</keyword>
<feature type="domain" description="Peptidase S74" evidence="2">
    <location>
        <begin position="378"/>
        <end position="469"/>
    </location>
</feature>
<evidence type="ECO:0000313" key="3">
    <source>
        <dbReference type="EMBL" id="MFD2540767.1"/>
    </source>
</evidence>
<feature type="chain" id="PRO_5045064917" evidence="1">
    <location>
        <begin position="20"/>
        <end position="483"/>
    </location>
</feature>
<evidence type="ECO:0000313" key="4">
    <source>
        <dbReference type="Proteomes" id="UP001597467"/>
    </source>
</evidence>
<keyword evidence="1" id="KW-0732">Signal</keyword>
<dbReference type="EMBL" id="JBHULM010000001">
    <property type="protein sequence ID" value="MFD2540767.1"/>
    <property type="molecule type" value="Genomic_DNA"/>
</dbReference>
<accession>A0ABW5JWF3</accession>
<dbReference type="Pfam" id="PF13884">
    <property type="entry name" value="Peptidase_S74"/>
    <property type="match status" value="1"/>
</dbReference>
<gene>
    <name evidence="3" type="ORF">ACFSSB_00435</name>
</gene>
<name>A0ABW5JWF3_9FLAO</name>
<evidence type="ECO:0000259" key="2">
    <source>
        <dbReference type="PROSITE" id="PS51688"/>
    </source>
</evidence>
<evidence type="ECO:0000256" key="1">
    <source>
        <dbReference type="SAM" id="SignalP"/>
    </source>
</evidence>
<dbReference type="RefSeq" id="WP_379899819.1">
    <property type="nucleotide sequence ID" value="NZ_JBHULM010000001.1"/>
</dbReference>
<dbReference type="Proteomes" id="UP001597467">
    <property type="component" value="Unassembled WGS sequence"/>
</dbReference>
<protein>
    <submittedName>
        <fullName evidence="3">Tail fiber domain-containing protein</fullName>
    </submittedName>
</protein>
<feature type="signal peptide" evidence="1">
    <location>
        <begin position="1"/>
        <end position="19"/>
    </location>
</feature>
<proteinExistence type="predicted"/>
<organism evidence="3 4">
    <name type="scientific">Lacinutrix gracilariae</name>
    <dbReference type="NCBI Taxonomy" id="1747198"/>
    <lineage>
        <taxon>Bacteria</taxon>
        <taxon>Pseudomonadati</taxon>
        <taxon>Bacteroidota</taxon>
        <taxon>Flavobacteriia</taxon>
        <taxon>Flavobacteriales</taxon>
        <taxon>Flavobacteriaceae</taxon>
        <taxon>Lacinutrix</taxon>
    </lineage>
</organism>
<reference evidence="4" key="1">
    <citation type="journal article" date="2019" name="Int. J. Syst. Evol. Microbiol.">
        <title>The Global Catalogue of Microorganisms (GCM) 10K type strain sequencing project: providing services to taxonomists for standard genome sequencing and annotation.</title>
        <authorList>
            <consortium name="The Broad Institute Genomics Platform"/>
            <consortium name="The Broad Institute Genome Sequencing Center for Infectious Disease"/>
            <person name="Wu L."/>
            <person name="Ma J."/>
        </authorList>
    </citation>
    <scope>NUCLEOTIDE SEQUENCE [LARGE SCALE GENOMIC DNA]</scope>
    <source>
        <strain evidence="4">KCTC 42808</strain>
    </source>
</reference>
<dbReference type="PROSITE" id="PS51688">
    <property type="entry name" value="ICA"/>
    <property type="match status" value="1"/>
</dbReference>
<dbReference type="InterPro" id="IPR030392">
    <property type="entry name" value="S74_ICA"/>
</dbReference>
<sequence>MKSKLTFLLFMCITCFGFAQNGINYKAVIKDDLGNIVANDLIVIEFSILQGVAQTNVYTETHTPTTNDNGIIIVNIGEGTPISGIFSDIDWSSNNHFLNVQVNTGPGLVDMGTSAFKSVPYAMSASTIELPYYGDTAYSGAAFQVHNNFTNGTYGIVGSTGTDGATIPANRAGVLGYSTNAHGVYGVSVNGFFAGVQGISESATGVGIQGYAIGGGVGGHFYTSSSGKAALTTGVGNVGFGISTPVNPVSILQTTGSANTVRIESQDHPTGKDLLELIVPSGSTSNSQFIEMQNGTAIVAAVNSDGSAKFTKLGVDGYPTGKLHIFQQSQTVGTGLRFDDGSVNADWDITHGYSLRFHYGGTLKGFINVSTGAYVVSSDVRLKNEIQEIPSMLRKVDLLRPTTYVYKSDESRKQALGFIAQEVQEIFPEVVHYSEADDLYGIDYGGFSVIAIKAIQEQQTIIEYQQKQIDELKILVQSLLEKQ</sequence>